<evidence type="ECO:0000256" key="4">
    <source>
        <dbReference type="RuleBase" id="RU003744"/>
    </source>
</evidence>
<dbReference type="Proteomes" id="UP000324209">
    <property type="component" value="Chromosome"/>
</dbReference>
<dbReference type="GO" id="GO:0006865">
    <property type="term" value="P:amino acid transport"/>
    <property type="evidence" value="ECO:0007669"/>
    <property type="project" value="TreeGrafter"/>
</dbReference>
<gene>
    <name evidence="6" type="ORF">EXM22_16000</name>
</gene>
<dbReference type="InterPro" id="IPR001638">
    <property type="entry name" value="Solute-binding_3/MltF_N"/>
</dbReference>
<evidence type="ECO:0000313" key="7">
    <source>
        <dbReference type="Proteomes" id="UP000324209"/>
    </source>
</evidence>
<dbReference type="KEGG" id="ock:EXM22_16000"/>
<evidence type="ECO:0000259" key="5">
    <source>
        <dbReference type="SMART" id="SM00062"/>
    </source>
</evidence>
<dbReference type="InterPro" id="IPR018313">
    <property type="entry name" value="SBP_3_CS"/>
</dbReference>
<dbReference type="SMART" id="SM00062">
    <property type="entry name" value="PBPb"/>
    <property type="match status" value="1"/>
</dbReference>
<comment type="similarity">
    <text evidence="1 4">Belongs to the bacterial solute-binding protein 3 family.</text>
</comment>
<evidence type="ECO:0000256" key="3">
    <source>
        <dbReference type="ARBA" id="ARBA00022729"/>
    </source>
</evidence>
<feature type="domain" description="Solute-binding protein family 3/N-terminal" evidence="5">
    <location>
        <begin position="57"/>
        <end position="286"/>
    </location>
</feature>
<dbReference type="OrthoDB" id="115856at2"/>
<reference evidence="6 7" key="1">
    <citation type="submission" date="2019-02" db="EMBL/GenBank/DDBJ databases">
        <title>Complete Genome Sequence and Methylome Analysis of free living Spirochaetas.</title>
        <authorList>
            <person name="Fomenkov A."/>
            <person name="Dubinina G."/>
            <person name="Leshcheva N."/>
            <person name="Mikheeva N."/>
            <person name="Grabovich M."/>
            <person name="Vincze T."/>
            <person name="Roberts R.J."/>
        </authorList>
    </citation>
    <scope>NUCLEOTIDE SEQUENCE [LARGE SCALE GENOMIC DNA]</scope>
    <source>
        <strain evidence="6 7">K2</strain>
    </source>
</reference>
<organism evidence="6 7">
    <name type="scientific">Oceanispirochaeta crateris</name>
    <dbReference type="NCBI Taxonomy" id="2518645"/>
    <lineage>
        <taxon>Bacteria</taxon>
        <taxon>Pseudomonadati</taxon>
        <taxon>Spirochaetota</taxon>
        <taxon>Spirochaetia</taxon>
        <taxon>Spirochaetales</taxon>
        <taxon>Spirochaetaceae</taxon>
        <taxon>Oceanispirochaeta</taxon>
    </lineage>
</organism>
<dbReference type="PANTHER" id="PTHR30085">
    <property type="entry name" value="AMINO ACID ABC TRANSPORTER PERMEASE"/>
    <property type="match status" value="1"/>
</dbReference>
<evidence type="ECO:0000256" key="2">
    <source>
        <dbReference type="ARBA" id="ARBA00022448"/>
    </source>
</evidence>
<proteinExistence type="inferred from homology"/>
<dbReference type="Pfam" id="PF00497">
    <property type="entry name" value="SBP_bac_3"/>
    <property type="match status" value="1"/>
</dbReference>
<dbReference type="PROSITE" id="PS01039">
    <property type="entry name" value="SBP_BACTERIAL_3"/>
    <property type="match status" value="1"/>
</dbReference>
<dbReference type="CDD" id="cd13692">
    <property type="entry name" value="PBP2_BztA"/>
    <property type="match status" value="1"/>
</dbReference>
<protein>
    <submittedName>
        <fullName evidence="6">Amino acid ABC transporter substrate-binding protein</fullName>
    </submittedName>
</protein>
<evidence type="ECO:0000313" key="6">
    <source>
        <dbReference type="EMBL" id="QEN09407.1"/>
    </source>
</evidence>
<dbReference type="PROSITE" id="PS51257">
    <property type="entry name" value="PROKAR_LIPOPROTEIN"/>
    <property type="match status" value="1"/>
</dbReference>
<name>A0A5C1QPL3_9SPIO</name>
<dbReference type="EMBL" id="CP036150">
    <property type="protein sequence ID" value="QEN09407.1"/>
    <property type="molecule type" value="Genomic_DNA"/>
</dbReference>
<dbReference type="InterPro" id="IPR051455">
    <property type="entry name" value="Bact_solute-bind_prot3"/>
</dbReference>
<keyword evidence="3" id="KW-0732">Signal</keyword>
<accession>A0A5C1QPL3</accession>
<dbReference type="Gene3D" id="3.40.190.10">
    <property type="entry name" value="Periplasmic binding protein-like II"/>
    <property type="match status" value="2"/>
</dbReference>
<dbReference type="RefSeq" id="WP_149487482.1">
    <property type="nucleotide sequence ID" value="NZ_CP036150.1"/>
</dbReference>
<dbReference type="SUPFAM" id="SSF53850">
    <property type="entry name" value="Periplasmic binding protein-like II"/>
    <property type="match status" value="1"/>
</dbReference>
<sequence>MIKDFLKKSLILPIAFIVMAVLFVSCGAKEAPAAGTETAAPVEESKSTLEIVKERGKIILGVTAGVPGYSAPDSEGKWQGFDVDLGRAVAAAVLGDADAIEYRPLSAKERFTALQSGEIDLLSRVTTWTATRDSELGVNFAGVNYYDGQGFMVAKDSGITSLADMDGATIAVQAGTTTELNLSDYFRKQGMELELITFEKNDQASAALEAGRADAVTSDQSQLYALRTKFKEPDNFIMLPEVISKEPLGPVVREGDDQWFDIVGWTLNVMLNAEEYGVTSANVDEMKSSSTNPNVKRMLGVEGGVAEGFGLDNDWGYNIIKQVGNYGESFDRNLGAGSPLNIERGYNALWVDGGLQYGMPVR</sequence>
<keyword evidence="2" id="KW-0813">Transport</keyword>
<dbReference type="PANTHER" id="PTHR30085:SF7">
    <property type="entry name" value="AMINO-ACID ABC TRANSPORTER-BINDING PROTEIN YHDW-RELATED"/>
    <property type="match status" value="1"/>
</dbReference>
<dbReference type="AlphaFoldDB" id="A0A5C1QPL3"/>
<evidence type="ECO:0000256" key="1">
    <source>
        <dbReference type="ARBA" id="ARBA00010333"/>
    </source>
</evidence>
<keyword evidence="7" id="KW-1185">Reference proteome</keyword>